<accession>A0ABU8I4B3</accession>
<dbReference type="EMBL" id="JAYLLN010000008">
    <property type="protein sequence ID" value="MEI5984291.1"/>
    <property type="molecule type" value="Genomic_DNA"/>
</dbReference>
<evidence type="ECO:0008006" key="3">
    <source>
        <dbReference type="Google" id="ProtNLM"/>
    </source>
</evidence>
<sequence length="163" mass="18482">MDHLKHYTALADNLASTNPQAHETLEEEINILIHKLKFIPMESRPVVLIQNLSTSQIEPDYLEEILAVAGGRKAGLENDLAEIDILIFIQESPDFLSKLPTLLSAQYQGSKAVENNQVYIIQKPAFGSQRSDYLQDIEILAEIVQSKYFIYGHEGNHWMKFGL</sequence>
<evidence type="ECO:0000313" key="2">
    <source>
        <dbReference type="Proteomes" id="UP001363035"/>
    </source>
</evidence>
<organism evidence="1 2">
    <name type="scientific">Sphingobacterium tenebrionis</name>
    <dbReference type="NCBI Taxonomy" id="3111775"/>
    <lineage>
        <taxon>Bacteria</taxon>
        <taxon>Pseudomonadati</taxon>
        <taxon>Bacteroidota</taxon>
        <taxon>Sphingobacteriia</taxon>
        <taxon>Sphingobacteriales</taxon>
        <taxon>Sphingobacteriaceae</taxon>
        <taxon>Sphingobacterium</taxon>
    </lineage>
</organism>
<name>A0ABU8I4B3_9SPHI</name>
<evidence type="ECO:0000313" key="1">
    <source>
        <dbReference type="EMBL" id="MEI5984291.1"/>
    </source>
</evidence>
<keyword evidence="2" id="KW-1185">Reference proteome</keyword>
<gene>
    <name evidence="1" type="ORF">VJ786_05175</name>
</gene>
<comment type="caution">
    <text evidence="1">The sequence shown here is derived from an EMBL/GenBank/DDBJ whole genome shotgun (WGS) entry which is preliminary data.</text>
</comment>
<proteinExistence type="predicted"/>
<protein>
    <recommendedName>
        <fullName evidence="3">Iron complex transport system substrate-binding protein</fullName>
    </recommendedName>
</protein>
<dbReference type="RefSeq" id="WP_134777001.1">
    <property type="nucleotide sequence ID" value="NZ_JAYLLN010000008.1"/>
</dbReference>
<dbReference type="Proteomes" id="UP001363035">
    <property type="component" value="Unassembled WGS sequence"/>
</dbReference>
<reference evidence="1 2" key="1">
    <citation type="submission" date="2024-01" db="EMBL/GenBank/DDBJ databases">
        <title>Sphingobacterium tenebrionis sp. nov., a novel endophyte isolated from tenebrio molitor intestines.</title>
        <authorList>
            <person name="Zhang C."/>
        </authorList>
    </citation>
    <scope>NUCLEOTIDE SEQUENCE [LARGE SCALE GENOMIC DNA]</scope>
    <source>
        <strain evidence="1 2">PU5-4</strain>
    </source>
</reference>